<evidence type="ECO:0000256" key="2">
    <source>
        <dbReference type="ARBA" id="ARBA00022980"/>
    </source>
</evidence>
<dbReference type="Pfam" id="PF00673">
    <property type="entry name" value="Ribosomal_L5_C"/>
    <property type="match status" value="1"/>
</dbReference>
<comment type="similarity">
    <text evidence="1">Belongs to the universal ribosomal protein uL5 family.</text>
</comment>
<keyword evidence="2" id="KW-0689">Ribosomal protein</keyword>
<dbReference type="EMBL" id="VSSQ01029393">
    <property type="protein sequence ID" value="MPM79514.1"/>
    <property type="molecule type" value="Genomic_DNA"/>
</dbReference>
<accession>A0A645CRJ1</accession>
<dbReference type="InterPro" id="IPR020929">
    <property type="entry name" value="Ribosomal_uL5_CS"/>
</dbReference>
<reference evidence="6" key="1">
    <citation type="submission" date="2019-08" db="EMBL/GenBank/DDBJ databases">
        <authorList>
            <person name="Kucharzyk K."/>
            <person name="Murdoch R.W."/>
            <person name="Higgins S."/>
            <person name="Loffler F."/>
        </authorList>
    </citation>
    <scope>NUCLEOTIDE SEQUENCE</scope>
</reference>
<dbReference type="GO" id="GO:0005840">
    <property type="term" value="C:ribosome"/>
    <property type="evidence" value="ECO:0007669"/>
    <property type="project" value="UniProtKB-KW"/>
</dbReference>
<sequence length="309" mass="33413">MATKKDLETIAEGIETAVEDAGKEVKKAVKKAAPKAAEAAETVEKAVKKTAAKAEKAATETVEKAEKAVKKAAPKVAEAAAETAVKAAKVVEAAAETVKEAAQKVEKKAEAAKPGKKGKETAAAKAFTEGPRMKVRYAQEIAPSLREKFGYENVMQIPYLEKVIINMGLGSDKDNPKGIEAAVKELSTIAGQKAVITRAKKSVANFKVREGMSIGAKVTLRGDRMYYFVDKLMNIVLPRVRDFRGVSDKAFDGRGNYALGLKEQLIFPEINYDDVDKVRGMNIVFVTSARTDEECKELLTQLGMPFVQG</sequence>
<dbReference type="PANTHER" id="PTHR11994">
    <property type="entry name" value="60S RIBOSOMAL PROTEIN L11-RELATED"/>
    <property type="match status" value="1"/>
</dbReference>
<evidence type="ECO:0000256" key="1">
    <source>
        <dbReference type="ARBA" id="ARBA00008553"/>
    </source>
</evidence>
<dbReference type="GO" id="GO:1990904">
    <property type="term" value="C:ribonucleoprotein complex"/>
    <property type="evidence" value="ECO:0007669"/>
    <property type="project" value="UniProtKB-KW"/>
</dbReference>
<proteinExistence type="inferred from homology"/>
<comment type="caution">
    <text evidence="6">The sequence shown here is derived from an EMBL/GenBank/DDBJ whole genome shotgun (WGS) entry which is preliminary data.</text>
</comment>
<evidence type="ECO:0000259" key="5">
    <source>
        <dbReference type="Pfam" id="PF00673"/>
    </source>
</evidence>
<dbReference type="FunFam" id="3.30.1440.10:FF:000001">
    <property type="entry name" value="50S ribosomal protein L5"/>
    <property type="match status" value="1"/>
</dbReference>
<dbReference type="AlphaFoldDB" id="A0A645CRJ1"/>
<dbReference type="InterPro" id="IPR002132">
    <property type="entry name" value="Ribosomal_uL5"/>
</dbReference>
<organism evidence="6">
    <name type="scientific">bioreactor metagenome</name>
    <dbReference type="NCBI Taxonomy" id="1076179"/>
    <lineage>
        <taxon>unclassified sequences</taxon>
        <taxon>metagenomes</taxon>
        <taxon>ecological metagenomes</taxon>
    </lineage>
</organism>
<dbReference type="InterPro" id="IPR031309">
    <property type="entry name" value="Ribosomal_uL5_C"/>
</dbReference>
<gene>
    <name evidence="6" type="ORF">SDC9_126552</name>
</gene>
<dbReference type="SUPFAM" id="SSF55282">
    <property type="entry name" value="RL5-like"/>
    <property type="match status" value="1"/>
</dbReference>
<feature type="domain" description="Large ribosomal subunit protein uL5 C-terminal" evidence="5">
    <location>
        <begin position="214"/>
        <end position="306"/>
    </location>
</feature>
<dbReference type="HAMAP" id="MF_01333_B">
    <property type="entry name" value="Ribosomal_uL5_B"/>
    <property type="match status" value="1"/>
</dbReference>
<dbReference type="Gene3D" id="3.30.1440.10">
    <property type="match status" value="1"/>
</dbReference>
<dbReference type="PROSITE" id="PS00358">
    <property type="entry name" value="RIBOSOMAL_L5"/>
    <property type="match status" value="1"/>
</dbReference>
<dbReference type="InterPro" id="IPR020930">
    <property type="entry name" value="Ribosomal_uL5_bac-type"/>
</dbReference>
<keyword evidence="3" id="KW-0687">Ribonucleoprotein</keyword>
<evidence type="ECO:0000256" key="3">
    <source>
        <dbReference type="ARBA" id="ARBA00023274"/>
    </source>
</evidence>
<dbReference type="InterPro" id="IPR022803">
    <property type="entry name" value="Ribosomal_uL5_dom_sf"/>
</dbReference>
<dbReference type="NCBIfam" id="NF000585">
    <property type="entry name" value="PRK00010.1"/>
    <property type="match status" value="1"/>
</dbReference>
<evidence type="ECO:0000313" key="6">
    <source>
        <dbReference type="EMBL" id="MPM79514.1"/>
    </source>
</evidence>
<feature type="domain" description="Large ribosomal subunit protein uL5 N-terminal" evidence="4">
    <location>
        <begin position="153"/>
        <end position="209"/>
    </location>
</feature>
<dbReference type="GO" id="GO:0006412">
    <property type="term" value="P:translation"/>
    <property type="evidence" value="ECO:0007669"/>
    <property type="project" value="InterPro"/>
</dbReference>
<protein>
    <recommendedName>
        <fullName evidence="7">50S ribosomal protein L5</fullName>
    </recommendedName>
</protein>
<evidence type="ECO:0000259" key="4">
    <source>
        <dbReference type="Pfam" id="PF00281"/>
    </source>
</evidence>
<dbReference type="GO" id="GO:0003735">
    <property type="term" value="F:structural constituent of ribosome"/>
    <property type="evidence" value="ECO:0007669"/>
    <property type="project" value="InterPro"/>
</dbReference>
<name>A0A645CRJ1_9ZZZZ</name>
<evidence type="ECO:0008006" key="7">
    <source>
        <dbReference type="Google" id="ProtNLM"/>
    </source>
</evidence>
<dbReference type="Pfam" id="PF00281">
    <property type="entry name" value="Ribosomal_L5"/>
    <property type="match status" value="1"/>
</dbReference>
<dbReference type="InterPro" id="IPR031310">
    <property type="entry name" value="Ribosomal_uL5_N"/>
</dbReference>